<evidence type="ECO:0000313" key="3">
    <source>
        <dbReference type="Proteomes" id="UP000321901"/>
    </source>
</evidence>
<reference evidence="2 3" key="1">
    <citation type="submission" date="2019-07" db="EMBL/GenBank/DDBJ databases">
        <title>Whole genome shotgun sequence of Sporosarcina luteola NBRC 105378.</title>
        <authorList>
            <person name="Hosoyama A."/>
            <person name="Uohara A."/>
            <person name="Ohji S."/>
            <person name="Ichikawa N."/>
        </authorList>
    </citation>
    <scope>NUCLEOTIDE SEQUENCE [LARGE SCALE GENOMIC DNA]</scope>
    <source>
        <strain evidence="2 3">NBRC 105378</strain>
    </source>
</reference>
<feature type="signal peptide" evidence="1">
    <location>
        <begin position="1"/>
        <end position="21"/>
    </location>
</feature>
<comment type="caution">
    <text evidence="2">The sequence shown here is derived from an EMBL/GenBank/DDBJ whole genome shotgun (WGS) entry which is preliminary data.</text>
</comment>
<organism evidence="2 3">
    <name type="scientific">Sporosarcina luteola</name>
    <dbReference type="NCBI Taxonomy" id="582850"/>
    <lineage>
        <taxon>Bacteria</taxon>
        <taxon>Bacillati</taxon>
        <taxon>Bacillota</taxon>
        <taxon>Bacilli</taxon>
        <taxon>Bacillales</taxon>
        <taxon>Caryophanaceae</taxon>
        <taxon>Sporosarcina</taxon>
    </lineage>
</organism>
<name>A0A511Z558_9BACL</name>
<feature type="chain" id="PRO_5038510503" description="Lipoprotein" evidence="1">
    <location>
        <begin position="22"/>
        <end position="47"/>
    </location>
</feature>
<accession>A0A511Z558</accession>
<dbReference type="EMBL" id="BJYL01000011">
    <property type="protein sequence ID" value="GEN82587.1"/>
    <property type="molecule type" value="Genomic_DNA"/>
</dbReference>
<keyword evidence="1" id="KW-0732">Signal</keyword>
<evidence type="ECO:0000256" key="1">
    <source>
        <dbReference type="SAM" id="SignalP"/>
    </source>
</evidence>
<evidence type="ECO:0008006" key="4">
    <source>
        <dbReference type="Google" id="ProtNLM"/>
    </source>
</evidence>
<keyword evidence="3" id="KW-1185">Reference proteome</keyword>
<evidence type="ECO:0000313" key="2">
    <source>
        <dbReference type="EMBL" id="GEN82587.1"/>
    </source>
</evidence>
<gene>
    <name evidence="2" type="ORF">SLU01_08990</name>
</gene>
<protein>
    <recommendedName>
        <fullName evidence="4">Lipoprotein</fullName>
    </recommendedName>
</protein>
<dbReference type="Proteomes" id="UP000321901">
    <property type="component" value="Unassembled WGS sequence"/>
</dbReference>
<dbReference type="PROSITE" id="PS51257">
    <property type="entry name" value="PROKAR_LIPOPROTEIN"/>
    <property type="match status" value="1"/>
</dbReference>
<sequence>MRRMIGIVFLMLLIISGCSSSADWNSSFVVWNDDMYEVGNEYVGENR</sequence>
<dbReference type="AlphaFoldDB" id="A0A511Z558"/>
<proteinExistence type="predicted"/>